<organism evidence="2 3">
    <name type="scientific">Batrachochytrium salamandrivorans</name>
    <dbReference type="NCBI Taxonomy" id="1357716"/>
    <lineage>
        <taxon>Eukaryota</taxon>
        <taxon>Fungi</taxon>
        <taxon>Fungi incertae sedis</taxon>
        <taxon>Chytridiomycota</taxon>
        <taxon>Chytridiomycota incertae sedis</taxon>
        <taxon>Chytridiomycetes</taxon>
        <taxon>Rhizophydiales</taxon>
        <taxon>Rhizophydiales incertae sedis</taxon>
        <taxon>Batrachochytrium</taxon>
    </lineage>
</organism>
<keyword evidence="1" id="KW-0732">Signal</keyword>
<protein>
    <submittedName>
        <fullName evidence="2">Uncharacterized protein</fullName>
    </submittedName>
</protein>
<gene>
    <name evidence="2" type="ORF">BASA50_010515</name>
</gene>
<proteinExistence type="predicted"/>
<reference evidence="2 3" key="1">
    <citation type="submission" date="2021-02" db="EMBL/GenBank/DDBJ databases">
        <title>Variation within the Batrachochytrium salamandrivorans European outbreak.</title>
        <authorList>
            <person name="Kelly M."/>
            <person name="Pasmans F."/>
            <person name="Shea T.P."/>
            <person name="Munoz J.F."/>
            <person name="Carranza S."/>
            <person name="Cuomo C.A."/>
            <person name="Martel A."/>
        </authorList>
    </citation>
    <scope>NUCLEOTIDE SEQUENCE [LARGE SCALE GENOMIC DNA]</scope>
    <source>
        <strain evidence="2 3">AMFP18/2</strain>
    </source>
</reference>
<dbReference type="Proteomes" id="UP001648503">
    <property type="component" value="Unassembled WGS sequence"/>
</dbReference>
<evidence type="ECO:0000313" key="2">
    <source>
        <dbReference type="EMBL" id="KAH6588714.1"/>
    </source>
</evidence>
<feature type="chain" id="PRO_5045594424" evidence="1">
    <location>
        <begin position="19"/>
        <end position="178"/>
    </location>
</feature>
<keyword evidence="3" id="KW-1185">Reference proteome</keyword>
<feature type="signal peptide" evidence="1">
    <location>
        <begin position="1"/>
        <end position="18"/>
    </location>
</feature>
<accession>A0ABQ8F153</accession>
<dbReference type="EMBL" id="JAFCIX010000494">
    <property type="protein sequence ID" value="KAH6588714.1"/>
    <property type="molecule type" value="Genomic_DNA"/>
</dbReference>
<sequence length="178" mass="20403">MRVNVLIVAAMVITSVNANWLDRLLGRFWSRCTSCISQEFDPPEEDPVCDSIVIELEVLWGRTYVLDLTIQTQMPILSNIIKEEGGSSASKIKKVEDWFKSHSEDKDTIGEMRNEHTDLMEQYYKVWKRFSGSGCLVEKFMELSPHNNDKKGLLFLVHEETTQAQDTNESGVNISDKQ</sequence>
<name>A0ABQ8F153_9FUNG</name>
<evidence type="ECO:0000256" key="1">
    <source>
        <dbReference type="SAM" id="SignalP"/>
    </source>
</evidence>
<comment type="caution">
    <text evidence="2">The sequence shown here is derived from an EMBL/GenBank/DDBJ whole genome shotgun (WGS) entry which is preliminary data.</text>
</comment>
<evidence type="ECO:0000313" key="3">
    <source>
        <dbReference type="Proteomes" id="UP001648503"/>
    </source>
</evidence>